<dbReference type="InterPro" id="IPR051159">
    <property type="entry name" value="Hexapeptide_acetyltransf"/>
</dbReference>
<dbReference type="EMBL" id="JBHIRY010000022">
    <property type="protein sequence ID" value="MFB5762603.1"/>
    <property type="molecule type" value="Genomic_DNA"/>
</dbReference>
<dbReference type="Gene3D" id="2.160.10.10">
    <property type="entry name" value="Hexapeptide repeat proteins"/>
    <property type="match status" value="1"/>
</dbReference>
<dbReference type="InterPro" id="IPR001451">
    <property type="entry name" value="Hexapep"/>
</dbReference>
<keyword evidence="2" id="KW-1185">Reference proteome</keyword>
<sequence>MLAPLTQPEHEDRIRIGNGCRSGPGLVISVSNRMEMEDNVEIGPYVSLSDAAALDEVLQISVPGKPAPSAQSLLRIGERVRIGARATVSGSIHIGRCSVIQPGSVVVSDVPEACRVAGNPAVVTAVYDPATCSWEDVGTPQEAEAALARRKNQRHATITNPITNRFCKKSVPSGLK</sequence>
<dbReference type="InterPro" id="IPR011004">
    <property type="entry name" value="Trimer_LpxA-like_sf"/>
</dbReference>
<proteinExistence type="predicted"/>
<name>A0ABV5C515_9BACL</name>
<keyword evidence="1" id="KW-0808">Transferase</keyword>
<dbReference type="Pfam" id="PF00132">
    <property type="entry name" value="Hexapep"/>
    <property type="match status" value="1"/>
</dbReference>
<keyword evidence="1" id="KW-0012">Acyltransferase</keyword>
<dbReference type="SUPFAM" id="SSF51161">
    <property type="entry name" value="Trimeric LpxA-like enzymes"/>
    <property type="match status" value="1"/>
</dbReference>
<comment type="caution">
    <text evidence="1">The sequence shown here is derived from an EMBL/GenBank/DDBJ whole genome shotgun (WGS) entry which is preliminary data.</text>
</comment>
<organism evidence="1 2">
    <name type="scientific">Paenibacillus medicaginis</name>
    <dbReference type="NCBI Taxonomy" id="1470560"/>
    <lineage>
        <taxon>Bacteria</taxon>
        <taxon>Bacillati</taxon>
        <taxon>Bacillota</taxon>
        <taxon>Bacilli</taxon>
        <taxon>Bacillales</taxon>
        <taxon>Paenibacillaceae</taxon>
        <taxon>Paenibacillus</taxon>
    </lineage>
</organism>
<dbReference type="Proteomes" id="UP001580430">
    <property type="component" value="Unassembled WGS sequence"/>
</dbReference>
<dbReference type="RefSeq" id="WP_375521704.1">
    <property type="nucleotide sequence ID" value="NZ_JBHIRY010000022.1"/>
</dbReference>
<gene>
    <name evidence="1" type="ORF">ACE5LO_19655</name>
</gene>
<reference evidence="1 2" key="1">
    <citation type="submission" date="2024-09" db="EMBL/GenBank/DDBJ databases">
        <title>Paenibacillus zeirhizospherea sp. nov., isolated from surface of the maize (Zea mays) roots in a horticulture field, Hungary.</title>
        <authorList>
            <person name="Marton D."/>
            <person name="Farkas M."/>
            <person name="Bedics A."/>
            <person name="Toth E."/>
            <person name="Tancsics A."/>
            <person name="Boka K."/>
            <person name="Marati G."/>
            <person name="Kriszt B."/>
            <person name="Cserhati M."/>
        </authorList>
    </citation>
    <scope>NUCLEOTIDE SEQUENCE [LARGE SCALE GENOMIC DNA]</scope>
    <source>
        <strain evidence="1 2">JCM 18446</strain>
    </source>
</reference>
<accession>A0ABV5C515</accession>
<protein>
    <submittedName>
        <fullName evidence="1">Acyltransferase</fullName>
    </submittedName>
</protein>
<dbReference type="GO" id="GO:0016746">
    <property type="term" value="F:acyltransferase activity"/>
    <property type="evidence" value="ECO:0007669"/>
    <property type="project" value="UniProtKB-KW"/>
</dbReference>
<evidence type="ECO:0000313" key="2">
    <source>
        <dbReference type="Proteomes" id="UP001580430"/>
    </source>
</evidence>
<evidence type="ECO:0000313" key="1">
    <source>
        <dbReference type="EMBL" id="MFB5762603.1"/>
    </source>
</evidence>
<dbReference type="PANTHER" id="PTHR23416">
    <property type="entry name" value="SIALIC ACID SYNTHASE-RELATED"/>
    <property type="match status" value="1"/>
</dbReference>